<evidence type="ECO:0000256" key="2">
    <source>
        <dbReference type="SAM" id="MobiDB-lite"/>
    </source>
</evidence>
<protein>
    <submittedName>
        <fullName evidence="6">Uncharacterized protein</fullName>
    </submittedName>
</protein>
<dbReference type="InterPro" id="IPR052575">
    <property type="entry name" value="SSU_processome_comp_20"/>
</dbReference>
<feature type="region of interest" description="Disordered" evidence="2">
    <location>
        <begin position="639"/>
        <end position="658"/>
    </location>
</feature>
<proteinExistence type="predicted"/>
<evidence type="ECO:0000256" key="1">
    <source>
        <dbReference type="SAM" id="Coils"/>
    </source>
</evidence>
<evidence type="ECO:0000313" key="6">
    <source>
        <dbReference type="EMBL" id="KAJ2905373.1"/>
    </source>
</evidence>
<feature type="region of interest" description="Disordered" evidence="2">
    <location>
        <begin position="2432"/>
        <end position="2463"/>
    </location>
</feature>
<reference evidence="6" key="1">
    <citation type="submission" date="2022-07" db="EMBL/GenBank/DDBJ databases">
        <title>Draft genome sequence of Zalerion maritima ATCC 34329, a (micro)plastics degrading marine fungus.</title>
        <authorList>
            <person name="Paco A."/>
            <person name="Goncalves M.F.M."/>
            <person name="Rocha-Santos T.A.P."/>
            <person name="Alves A."/>
        </authorList>
    </citation>
    <scope>NUCLEOTIDE SEQUENCE</scope>
    <source>
        <strain evidence="6">ATCC 34329</strain>
    </source>
</reference>
<feature type="domain" description="U3 small nucleolar RNA-associated protein 20" evidence="4">
    <location>
        <begin position="1711"/>
        <end position="1929"/>
    </location>
</feature>
<evidence type="ECO:0000259" key="4">
    <source>
        <dbReference type="Pfam" id="PF20416"/>
    </source>
</evidence>
<feature type="region of interest" description="Disordered" evidence="2">
    <location>
        <begin position="2573"/>
        <end position="2623"/>
    </location>
</feature>
<dbReference type="Pfam" id="PF23099">
    <property type="entry name" value="UTP20_C"/>
    <property type="match status" value="1"/>
</dbReference>
<dbReference type="Pfam" id="PF07539">
    <property type="entry name" value="UTP20_N"/>
    <property type="match status" value="1"/>
</dbReference>
<accession>A0AAD5RXA4</accession>
<evidence type="ECO:0000259" key="3">
    <source>
        <dbReference type="Pfam" id="PF07539"/>
    </source>
</evidence>
<dbReference type="InterPro" id="IPR016024">
    <property type="entry name" value="ARM-type_fold"/>
</dbReference>
<dbReference type="EMBL" id="JAKWBI020000033">
    <property type="protein sequence ID" value="KAJ2905373.1"/>
    <property type="molecule type" value="Genomic_DNA"/>
</dbReference>
<dbReference type="Gene3D" id="1.25.10.10">
    <property type="entry name" value="Leucine-rich Repeat Variant"/>
    <property type="match status" value="1"/>
</dbReference>
<dbReference type="Proteomes" id="UP001201980">
    <property type="component" value="Unassembled WGS sequence"/>
</dbReference>
<dbReference type="InterPro" id="IPR011989">
    <property type="entry name" value="ARM-like"/>
</dbReference>
<keyword evidence="1" id="KW-0175">Coiled coil</keyword>
<feature type="compositionally biased region" description="Basic residues" evidence="2">
    <location>
        <begin position="2596"/>
        <end position="2623"/>
    </location>
</feature>
<feature type="compositionally biased region" description="Low complexity" evidence="2">
    <location>
        <begin position="640"/>
        <end position="653"/>
    </location>
</feature>
<feature type="domain" description="U3 small nucleolar RNA-associated protein 20 N-terminal" evidence="3">
    <location>
        <begin position="905"/>
        <end position="1504"/>
    </location>
</feature>
<feature type="domain" description="U3 small nucleolar RNA-associated protein 20 C-terminal" evidence="5">
    <location>
        <begin position="2295"/>
        <end position="2612"/>
    </location>
</feature>
<organism evidence="6 7">
    <name type="scientific">Zalerion maritima</name>
    <dbReference type="NCBI Taxonomy" id="339359"/>
    <lineage>
        <taxon>Eukaryota</taxon>
        <taxon>Fungi</taxon>
        <taxon>Dikarya</taxon>
        <taxon>Ascomycota</taxon>
        <taxon>Pezizomycotina</taxon>
        <taxon>Sordariomycetes</taxon>
        <taxon>Lulworthiomycetidae</taxon>
        <taxon>Lulworthiales</taxon>
        <taxon>Lulworthiaceae</taxon>
        <taxon>Zalerion</taxon>
    </lineage>
</organism>
<evidence type="ECO:0000259" key="5">
    <source>
        <dbReference type="Pfam" id="PF23099"/>
    </source>
</evidence>
<feature type="compositionally biased region" description="Basic and acidic residues" evidence="2">
    <location>
        <begin position="2583"/>
        <end position="2595"/>
    </location>
</feature>
<dbReference type="Pfam" id="PF20416">
    <property type="entry name" value="UTP20"/>
    <property type="match status" value="1"/>
</dbReference>
<sequence>MPVSSGRIVKARKGQNSTPHQKNHRWESFSSKVSKLHSLDPLKKVRRHDLDDEDLSAATSYFRTGLERWTDLNVAAGFTSFRREVMPLCDSLPQILHHRDKIMGLLEKYISAQEKESLEPLLDLLTAFAHDLGVRFEKYYSRTLDLVVAVAGKPQDVEVIEWTFTCMAFLFKYLWKLIVPDIRPTYSIVAPLLGKTRHPPHIARFAAEALSFLVKKAANASRRENALPLIISHVQQDLYSVLDSRQYGLYYHGVMTMFAEALKGTGSSLYSAAPEIYVALSRSIPDEEFSLVQQTVWTDVVCGVLTSAIHHANSTTFQPLEEGILDFVSTELECGGEGSPMVVWKAAAFIRILGVMAGVQRGTRMTSWSRLADILSKCLDAICTSQADESDFKQECAWSRVIVNTAIVWHKSPASALIPQVSKFVSIMTKEPLMKWFIPFYSYLSDLDSSRFKSLFQTEFQRFIATHWADNGNEDLLCILLPRIIASGGIPSKGDKDPYQLPQSWQAQIESKFDQLEISPFPERGAYDKDPQIWKDRCLPKYSALLRVLDSTSVRPSTTAKIADLLLKKLKLALRPLTSPTTDEANFIVTQGFEAYLKLSAPAGTVDESLSPLLKAAMPRFSKLPAFLNSMVEYERATKSSSDLTGSASGSESPDGEKDPLIECLIRNLGSPSHTLRLASLKLLGQLRRCPDQLDSLSTMMQIEQSPFDLQNSRMITSILMQRLSQNFGKLTPGSWLIRAVPVYLFGMLSVRIAPISKAAVDFLKAVGEHQAGEEAICEIAFEWISIASPRWEGPQTQLPTSSHGPLTDFECTTMMRFQSTSVETQKAVYGASDILLEQFEQSQQSEPTQPRNARRLAIQVFSALPKLAEKRSRLLVPHFLAWASDGTVTDSDGDSEHDEVGEVSWSLADRKGLTGVFAQFNNPRVLYQSESVYSALLKLMANGDCEMQKAALKAIFTWKQAEIKPYQENLEYLLDDARFRNELTVFFGGDQKILPEHREVLMPVLLRLLYGRTVSKKGVTSSLRRTRQAVIRSLNLEDIGSFLDISLGNLRDVVVVDETGVKENVLASEILTPRRQVGFLNMMQDLIVEMGIGVYPHTDKLLQAVLYCLISACRKAYRSQGDRRDGEPSSANSLVQTSRKTALKCLTLLFQISQEFNWDPFMEVIVKEVVSPRVEQLPIENAQGVSGLFQLFFTWASLPKTVLAFSVDHRVIPKISEILGFEKAKEDVKIYVLDILKHLVQLSTSPGAVCHINELIREELVDPHIDGILRKVNGVLAQHTSVGRPLLEACIDFMVEAAGVVKDSHSIQTLIAICIKILTQPPSVISPKIKSTTLSVVERFIASARLQDQLDLMRDVYSMISSLFSYFKDASNRQSLARILSAYATVDHSVTEIAELCSALNAFSKDQIDAPDYNQRLDAFAHISSSRSRPFTADQWLPLLHNLVFFIKNDEEAGALSLNSSDGLCRMIRDAAAVTTEDESFRFKMMFTNILLPDMYLGVRESSETVQRGYLRVAHSLAKFMSTIPEVSDLRRLLPGEDFEDPEAEGVLGMCIFNIHSLAKHEQILALQEVAKANQNHELSSGNVGKLLIPLLEHFVLDNLESVDDGGVGAAASTTISELASSLEWTQYKAIFRRIIGFIQLKPEIPKRTVRLVGKFTDALVTAAAEKNADLMDFEPEATKHRLAKTMPAQEKLTEENLLLAPLLRHIHDKDESTVSARVPIGITVVKLLQLLPETLRNQKLPGVLTDICHILRSKAWESREMARDTLAQISKILGPSGFGYILKELQTALTKGYQLHVLSYTLHSLLLIVIPEFNQGDLDCCLPSIVSVVMDDIFGVTGEEKDADDYVSKFKEVKSSKSQDTMELIAKNASINHLIDLVRPLQSLLLEKLNIRMVNKIDKLLLKITAGLLKNPAAESQETLVFCYEVIKEVDNSQKPEAEVKLPPKLRRYLIQRGAKKNGRGVTSKYTFKMVRFAIDVLRAVLKRHDSLRTGSNLEEFIPMIGDAVVGREEEVKVSAFKLISIIAKVPFKDDISVGLYKVALREAIKSISNSQSPGSDIFQAALSLTGVVLRDRRDIMVKDTAVDVILKKLKDDLTEPLYRHFSFNFLRRVMDRKIQTATVYDTLDYVRKIMVVNDDPRTRDLARGAYIQFLMDYPQTRSRLDEQLEFLMANLKYDREDGRFSVMEAIQLLLRKSSGNLVHEITGTFWVPLVLVVANDNSSKCRLAAGVLLKEVFPKANESQMKEYLALLRKWTEDTSKPAVFDLGLQTFGFYFEAKDPSTKDKKDVNRILGEISRLLANTDEDTNVGVIVDSLKLVKILSTKYPERIFASETKSLWSAAFSCLSHKNTSVKLACVDLVMAYLEDFTSTSQAATNTLPVEGSHGLELNEADVSSLVRHCCGVLRTTEVDEEMVQETYKILLFLSSFLKFEEDDSESEPEEEEEDEEGKEAEAGNEQDIPPGVDGNFLVQQLCKVVRREVPPKSTYLVPKMSALLLLEKIPAEKLRSNLEDILSGLNNLTDRDIPTPQSSEPHFAVKYEELKDKAAEIMRTLQNDFGTTEFTRSLIAVREAVRQKRKARSTKRRIDEMTKPEKHGREKRKKYSREKTRRHEKGRKHKARRQGW</sequence>
<dbReference type="SUPFAM" id="SSF48371">
    <property type="entry name" value="ARM repeat"/>
    <property type="match status" value="2"/>
</dbReference>
<dbReference type="GO" id="GO:0032040">
    <property type="term" value="C:small-subunit processome"/>
    <property type="evidence" value="ECO:0007669"/>
    <property type="project" value="TreeGrafter"/>
</dbReference>
<feature type="region of interest" description="Disordered" evidence="2">
    <location>
        <begin position="1"/>
        <end position="27"/>
    </location>
</feature>
<name>A0AAD5RXA4_9PEZI</name>
<dbReference type="PANTHER" id="PTHR17695:SF11">
    <property type="entry name" value="SMALL SUBUNIT PROCESSOME COMPONENT 20 HOMOLOG"/>
    <property type="match status" value="1"/>
</dbReference>
<dbReference type="GO" id="GO:0030686">
    <property type="term" value="C:90S preribosome"/>
    <property type="evidence" value="ECO:0007669"/>
    <property type="project" value="TreeGrafter"/>
</dbReference>
<comment type="caution">
    <text evidence="6">The sequence shown here is derived from an EMBL/GenBank/DDBJ whole genome shotgun (WGS) entry which is preliminary data.</text>
</comment>
<keyword evidence="7" id="KW-1185">Reference proteome</keyword>
<gene>
    <name evidence="6" type="ORF">MKZ38_005672</name>
</gene>
<dbReference type="PANTHER" id="PTHR17695">
    <property type="entry name" value="SMALL SUBUNIT PROCESSOME COMPONENT 20 HOMOLOG"/>
    <property type="match status" value="1"/>
</dbReference>
<evidence type="ECO:0000313" key="7">
    <source>
        <dbReference type="Proteomes" id="UP001201980"/>
    </source>
</evidence>
<feature type="compositionally biased region" description="Acidic residues" evidence="2">
    <location>
        <begin position="2432"/>
        <end position="2455"/>
    </location>
</feature>
<dbReference type="InterPro" id="IPR057525">
    <property type="entry name" value="UTP20_C"/>
</dbReference>
<dbReference type="InterPro" id="IPR046523">
    <property type="entry name" value="UTP20_dom"/>
</dbReference>
<feature type="coiled-coil region" evidence="1">
    <location>
        <begin position="2502"/>
        <end position="2555"/>
    </location>
</feature>
<dbReference type="InterPro" id="IPR011430">
    <property type="entry name" value="UTP20_N"/>
</dbReference>